<dbReference type="InterPro" id="IPR027974">
    <property type="entry name" value="DUF4470"/>
</dbReference>
<comment type="caution">
    <text evidence="6">The sequence shown here is derived from an EMBL/GenBank/DDBJ whole genome shotgun (WGS) entry which is preliminary data.</text>
</comment>
<evidence type="ECO:0000259" key="5">
    <source>
        <dbReference type="PROSITE" id="PS50865"/>
    </source>
</evidence>
<evidence type="ECO:0000313" key="7">
    <source>
        <dbReference type="Proteomes" id="UP000469558"/>
    </source>
</evidence>
<evidence type="ECO:0000313" key="6">
    <source>
        <dbReference type="EMBL" id="TVY81932.1"/>
    </source>
</evidence>
<evidence type="ECO:0000256" key="3">
    <source>
        <dbReference type="ARBA" id="ARBA00022833"/>
    </source>
</evidence>
<keyword evidence="1" id="KW-0479">Metal-binding</keyword>
<dbReference type="Gene3D" id="6.10.140.2220">
    <property type="match status" value="1"/>
</dbReference>
<dbReference type="OrthoDB" id="5282002at2759"/>
<sequence>MDFAIQIPCANIQHDIEGKQSECPNRASNACSSCFLVQYCSKYCQRAHWPLHKLDCKSDLIKVSWKPQWELEKRKPAFVAGGGASLALPSTYGARKYLWGNMPALDVLKCQQNEGAQLPDVLRLLFAASGDIRNIVKTLAELPTPFTGHCDIMVNDRDLDIVARNVIMLLVLLHFKAQEAVPIVLHLWYSALIPEQMYLSLRDNILPLLQETCIKIQAKPLKSLQSKKWEYGTRSLRVVLRKEQWDNLPSYLEVPPGLSAAQAQQTRRATMLAPVRLDYMERAMYTRPPSWRVCMTRFREDGILMPFGSSRAEFDIPNPTIYRNKDFWPMKDSADPLDGWAMEEMILKAPPARNDLYGSLYLHVQEILHRFHQRIENLDVGFQLFCTDALGLPMTLKQCGMGQHSFDRIEVSNITDNCYLGPNATLTTFSPLLKLPTQNPHATLIALFLNAIDEISTVADQFADITSEKSKLERYLTMNQQLLLRRHEYAFYAELLAFMDARVMFRDFDKLFQRFLEKWQWKEQGTMLGMEMKKSNTVVREWPLRLGENASKKEFELLHASAHLGLERYVEWRVV</sequence>
<accession>A0A8T9CA00</accession>
<dbReference type="Pfam" id="PF14737">
    <property type="entry name" value="DUF4470"/>
    <property type="match status" value="1"/>
</dbReference>
<keyword evidence="7" id="KW-1185">Reference proteome</keyword>
<feature type="non-terminal residue" evidence="6">
    <location>
        <position position="1"/>
    </location>
</feature>
<feature type="domain" description="MYND-type" evidence="5">
    <location>
        <begin position="20"/>
        <end position="56"/>
    </location>
</feature>
<dbReference type="Proteomes" id="UP000469558">
    <property type="component" value="Unassembled WGS sequence"/>
</dbReference>
<protein>
    <recommendedName>
        <fullName evidence="5">MYND-type domain-containing protein</fullName>
    </recommendedName>
</protein>
<dbReference type="PANTHER" id="PTHR24150">
    <property type="entry name" value="ANKYRIN REPEAT AND MYND DOMAIN-CONTAINING PROTEIN 2"/>
    <property type="match status" value="1"/>
</dbReference>
<reference evidence="6 7" key="1">
    <citation type="submission" date="2018-05" db="EMBL/GenBank/DDBJ databases">
        <title>Genome sequencing and assembly of the regulated plant pathogen Lachnellula willkommii and related sister species for the development of diagnostic species identification markers.</title>
        <authorList>
            <person name="Giroux E."/>
            <person name="Bilodeau G."/>
        </authorList>
    </citation>
    <scope>NUCLEOTIDE SEQUENCE [LARGE SCALE GENOMIC DNA]</scope>
    <source>
        <strain evidence="6 7">CBS 268.59</strain>
    </source>
</reference>
<dbReference type="SUPFAM" id="SSF144232">
    <property type="entry name" value="HIT/MYND zinc finger-like"/>
    <property type="match status" value="1"/>
</dbReference>
<organism evidence="6 7">
    <name type="scientific">Lachnellula suecica</name>
    <dbReference type="NCBI Taxonomy" id="602035"/>
    <lineage>
        <taxon>Eukaryota</taxon>
        <taxon>Fungi</taxon>
        <taxon>Dikarya</taxon>
        <taxon>Ascomycota</taxon>
        <taxon>Pezizomycotina</taxon>
        <taxon>Leotiomycetes</taxon>
        <taxon>Helotiales</taxon>
        <taxon>Lachnaceae</taxon>
        <taxon>Lachnellula</taxon>
    </lineage>
</organism>
<dbReference type="Pfam" id="PF01753">
    <property type="entry name" value="zf-MYND"/>
    <property type="match status" value="1"/>
</dbReference>
<name>A0A8T9CA00_9HELO</name>
<dbReference type="EMBL" id="QGMK01000401">
    <property type="protein sequence ID" value="TVY81932.1"/>
    <property type="molecule type" value="Genomic_DNA"/>
</dbReference>
<dbReference type="InterPro" id="IPR002893">
    <property type="entry name" value="Znf_MYND"/>
</dbReference>
<dbReference type="PANTHER" id="PTHR24150:SF14">
    <property type="entry name" value="MYND-TYPE DOMAIN-CONTAINING PROTEIN"/>
    <property type="match status" value="1"/>
</dbReference>
<dbReference type="PROSITE" id="PS50865">
    <property type="entry name" value="ZF_MYND_2"/>
    <property type="match status" value="1"/>
</dbReference>
<keyword evidence="3" id="KW-0862">Zinc</keyword>
<keyword evidence="2 4" id="KW-0863">Zinc-finger</keyword>
<gene>
    <name evidence="6" type="ORF">LSUE1_G003281</name>
</gene>
<dbReference type="GO" id="GO:0008270">
    <property type="term" value="F:zinc ion binding"/>
    <property type="evidence" value="ECO:0007669"/>
    <property type="project" value="UniProtKB-KW"/>
</dbReference>
<dbReference type="InterPro" id="IPR052452">
    <property type="entry name" value="Ankyrin-MYND_dom_contain_2"/>
</dbReference>
<evidence type="ECO:0000256" key="1">
    <source>
        <dbReference type="ARBA" id="ARBA00022723"/>
    </source>
</evidence>
<evidence type="ECO:0000256" key="4">
    <source>
        <dbReference type="PROSITE-ProRule" id="PRU00134"/>
    </source>
</evidence>
<dbReference type="AlphaFoldDB" id="A0A8T9CA00"/>
<evidence type="ECO:0000256" key="2">
    <source>
        <dbReference type="ARBA" id="ARBA00022771"/>
    </source>
</evidence>
<proteinExistence type="predicted"/>